<dbReference type="GO" id="GO:0005975">
    <property type="term" value="P:carbohydrate metabolic process"/>
    <property type="evidence" value="ECO:0007669"/>
    <property type="project" value="InterPro"/>
</dbReference>
<evidence type="ECO:0000313" key="4">
    <source>
        <dbReference type="EMBL" id="OPC80316.1"/>
    </source>
</evidence>
<organism evidence="4 5">
    <name type="scientific">Embleya scabrispora</name>
    <dbReference type="NCBI Taxonomy" id="159449"/>
    <lineage>
        <taxon>Bacteria</taxon>
        <taxon>Bacillati</taxon>
        <taxon>Actinomycetota</taxon>
        <taxon>Actinomycetes</taxon>
        <taxon>Kitasatosporales</taxon>
        <taxon>Streptomycetaceae</taxon>
        <taxon>Embleya</taxon>
    </lineage>
</organism>
<dbReference type="Proteomes" id="UP000190037">
    <property type="component" value="Unassembled WGS sequence"/>
</dbReference>
<dbReference type="STRING" id="159449.B4N89_04585"/>
<keyword evidence="1" id="KW-0479">Metal-binding</keyword>
<dbReference type="Pfam" id="PF01522">
    <property type="entry name" value="Polysacc_deac_1"/>
    <property type="match status" value="1"/>
</dbReference>
<dbReference type="PROSITE" id="PS51677">
    <property type="entry name" value="NODB"/>
    <property type="match status" value="1"/>
</dbReference>
<dbReference type="GO" id="GO:0016810">
    <property type="term" value="F:hydrolase activity, acting on carbon-nitrogen (but not peptide) bonds"/>
    <property type="evidence" value="ECO:0007669"/>
    <property type="project" value="InterPro"/>
</dbReference>
<comment type="caution">
    <text evidence="4">The sequence shown here is derived from an EMBL/GenBank/DDBJ whole genome shotgun (WGS) entry which is preliminary data.</text>
</comment>
<dbReference type="AlphaFoldDB" id="A0A1T3NU57"/>
<name>A0A1T3NU57_9ACTN</name>
<dbReference type="PANTHER" id="PTHR10587:SF133">
    <property type="entry name" value="CHITIN DEACETYLASE 1-RELATED"/>
    <property type="match status" value="1"/>
</dbReference>
<keyword evidence="5" id="KW-1185">Reference proteome</keyword>
<dbReference type="InterPro" id="IPR002509">
    <property type="entry name" value="NODB_dom"/>
</dbReference>
<dbReference type="InterPro" id="IPR006311">
    <property type="entry name" value="TAT_signal"/>
</dbReference>
<protein>
    <recommendedName>
        <fullName evidence="3">NodB homology domain-containing protein</fullName>
    </recommendedName>
</protein>
<dbReference type="InterPro" id="IPR050248">
    <property type="entry name" value="Polysacc_deacetylase_ArnD"/>
</dbReference>
<dbReference type="InterPro" id="IPR011330">
    <property type="entry name" value="Glyco_hydro/deAcase_b/a-brl"/>
</dbReference>
<evidence type="ECO:0000256" key="2">
    <source>
        <dbReference type="ARBA" id="ARBA00022801"/>
    </source>
</evidence>
<sequence length="286" mass="31056">MGRPRGFGGAIRAGVIMCSEPVNSARLVRVRTEVITNVCQTHDMDTTSVTSSRRTLLMGAAATTTTLALFAAAPSASATDKQPSPRPAFVPEPVRTVDAGPQRVAVTFDDGPHPDHTPGVLRVLRRHRVRATFCVVGTEVEKHPQLLRAIHDAGHMIAGHSWSHPDLRRLDPDEVAEEVDRNLAAIARVLPRYRVEWFRAPYGGWSPEVLGALSARGLRPLGWSVDPVDWSRPGTDAIVERVLSELTTGSIVLNHDGGGDRDQTVAALEVWLPEALSDGFRFVLPA</sequence>
<dbReference type="PANTHER" id="PTHR10587">
    <property type="entry name" value="GLYCOSYL TRANSFERASE-RELATED"/>
    <property type="match status" value="1"/>
</dbReference>
<proteinExistence type="predicted"/>
<dbReference type="GO" id="GO:0016020">
    <property type="term" value="C:membrane"/>
    <property type="evidence" value="ECO:0007669"/>
    <property type="project" value="TreeGrafter"/>
</dbReference>
<keyword evidence="2" id="KW-0378">Hydrolase</keyword>
<evidence type="ECO:0000313" key="5">
    <source>
        <dbReference type="Proteomes" id="UP000190037"/>
    </source>
</evidence>
<reference evidence="4 5" key="1">
    <citation type="submission" date="2017-03" db="EMBL/GenBank/DDBJ databases">
        <title>Draft genome sequence of Streptomyces scabrisporus NF3, endophyte isolated from Amphipterygium adstringens.</title>
        <authorList>
            <person name="Vazquez M."/>
            <person name="Ceapa C.D."/>
            <person name="Rodriguez Luna D."/>
            <person name="Sanchez Esquivel S."/>
        </authorList>
    </citation>
    <scope>NUCLEOTIDE SEQUENCE [LARGE SCALE GENOMIC DNA]</scope>
    <source>
        <strain evidence="4 5">NF3</strain>
    </source>
</reference>
<dbReference type="EMBL" id="MWQN01000001">
    <property type="protein sequence ID" value="OPC80316.1"/>
    <property type="molecule type" value="Genomic_DNA"/>
</dbReference>
<accession>A0A1T3NU57</accession>
<evidence type="ECO:0000256" key="1">
    <source>
        <dbReference type="ARBA" id="ARBA00022723"/>
    </source>
</evidence>
<gene>
    <name evidence="4" type="ORF">B4N89_04585</name>
</gene>
<dbReference type="GO" id="GO:0046872">
    <property type="term" value="F:metal ion binding"/>
    <property type="evidence" value="ECO:0007669"/>
    <property type="project" value="UniProtKB-KW"/>
</dbReference>
<dbReference type="CDD" id="cd10917">
    <property type="entry name" value="CE4_NodB_like_6s_7s"/>
    <property type="match status" value="1"/>
</dbReference>
<dbReference type="SUPFAM" id="SSF88713">
    <property type="entry name" value="Glycoside hydrolase/deacetylase"/>
    <property type="match status" value="1"/>
</dbReference>
<evidence type="ECO:0000259" key="3">
    <source>
        <dbReference type="PROSITE" id="PS51677"/>
    </source>
</evidence>
<dbReference type="Gene3D" id="3.20.20.370">
    <property type="entry name" value="Glycoside hydrolase/deacetylase"/>
    <property type="match status" value="1"/>
</dbReference>
<feature type="domain" description="NodB homology" evidence="3">
    <location>
        <begin position="102"/>
        <end position="283"/>
    </location>
</feature>
<dbReference type="PROSITE" id="PS51318">
    <property type="entry name" value="TAT"/>
    <property type="match status" value="1"/>
</dbReference>